<evidence type="ECO:0000259" key="9">
    <source>
        <dbReference type="PROSITE" id="PS50893"/>
    </source>
</evidence>
<comment type="caution">
    <text evidence="11">The sequence shown here is derived from an EMBL/GenBank/DDBJ whole genome shotgun (WGS) entry which is preliminary data.</text>
</comment>
<keyword evidence="3 8" id="KW-0812">Transmembrane</keyword>
<dbReference type="EMBL" id="DTIN01000040">
    <property type="protein sequence ID" value="HFX14288.1"/>
    <property type="molecule type" value="Genomic_DNA"/>
</dbReference>
<comment type="subcellular location">
    <subcellularLocation>
        <location evidence="1">Cell membrane</location>
        <topology evidence="1">Multi-pass membrane protein</topology>
    </subcellularLocation>
</comment>
<dbReference type="CDD" id="cd18552">
    <property type="entry name" value="ABC_6TM_MsbA_like"/>
    <property type="match status" value="1"/>
</dbReference>
<keyword evidence="6 8" id="KW-1133">Transmembrane helix</keyword>
<protein>
    <submittedName>
        <fullName evidence="11">ABC transporter ATP-binding protein</fullName>
    </submittedName>
</protein>
<dbReference type="PANTHER" id="PTHR43394">
    <property type="entry name" value="ATP-DEPENDENT PERMEASE MDL1, MITOCHONDRIAL"/>
    <property type="match status" value="1"/>
</dbReference>
<evidence type="ECO:0000256" key="6">
    <source>
        <dbReference type="ARBA" id="ARBA00022989"/>
    </source>
</evidence>
<dbReference type="GO" id="GO:0015421">
    <property type="term" value="F:ABC-type oligopeptide transporter activity"/>
    <property type="evidence" value="ECO:0007669"/>
    <property type="project" value="TreeGrafter"/>
</dbReference>
<evidence type="ECO:0000256" key="3">
    <source>
        <dbReference type="ARBA" id="ARBA00022692"/>
    </source>
</evidence>
<dbReference type="GO" id="GO:0016887">
    <property type="term" value="F:ATP hydrolysis activity"/>
    <property type="evidence" value="ECO:0007669"/>
    <property type="project" value="InterPro"/>
</dbReference>
<dbReference type="PROSITE" id="PS00211">
    <property type="entry name" value="ABC_TRANSPORTER_1"/>
    <property type="match status" value="1"/>
</dbReference>
<sequence length="579" mass="65258">MKYLKRLFEFLKPYAIYFIIGFFCIIVGNGAQLYAPKFLGELLDQLSHIRDLNVLNRLAFIIILLLFTRSIFLYGQIYIFSFIGHRLVADLREKLFEKIQYLSLDYLNRWGSSDLIARTLQDTQLIQTSFLSGIADLFYAIVLLSGVLVIIFITDWQLALATLIVIPLFVFSISGIGREIQKWSMSVQKKVADLTKLIQESIKGARIVRGFSQEEKEIERFKKENEKNFFRNLKIARLTAFQIPLASFLSALALVFILWLGTRKIARGEITMGSFVAFLTYVGMALDPTQTILRVFSGLRQTYAALERIFEILDKGKEVEEVKNPIVLPPIKGFVEFKNVYFTYDGKSWVLKNINLKVNPGEKIAIVGSSGAGKSSLVNIIPRFIDPTQGEVRIDGYNIKEVSLKSLRSQIGFVPQETIIFYGTVKDNISYGNPNVTLDEIIEAAKIARAHDFIMNLPNGYDTVIGEGGVGISGGQAQRIAIARVVLLKPRLIILDEATSALDSESEAYVQEALKDLMEGKTAFIVAHRLSTIRKADRIIVLENGEIVEEGTHEDLLKKGGIYARIIKWQLEESNIGDE</sequence>
<evidence type="ECO:0000259" key="10">
    <source>
        <dbReference type="PROSITE" id="PS50929"/>
    </source>
</evidence>
<keyword evidence="4" id="KW-0547">Nucleotide-binding</keyword>
<dbReference type="InterPro" id="IPR017871">
    <property type="entry name" value="ABC_transporter-like_CS"/>
</dbReference>
<evidence type="ECO:0000256" key="4">
    <source>
        <dbReference type="ARBA" id="ARBA00022741"/>
    </source>
</evidence>
<name>A0A7C3MIY4_DICTH</name>
<dbReference type="InterPro" id="IPR003593">
    <property type="entry name" value="AAA+_ATPase"/>
</dbReference>
<dbReference type="InterPro" id="IPR027417">
    <property type="entry name" value="P-loop_NTPase"/>
</dbReference>
<feature type="domain" description="ABC transporter" evidence="9">
    <location>
        <begin position="335"/>
        <end position="569"/>
    </location>
</feature>
<gene>
    <name evidence="11" type="ORF">ENW00_09150</name>
</gene>
<evidence type="ECO:0000313" key="11">
    <source>
        <dbReference type="EMBL" id="HFX14288.1"/>
    </source>
</evidence>
<evidence type="ECO:0000256" key="8">
    <source>
        <dbReference type="SAM" id="Phobius"/>
    </source>
</evidence>
<dbReference type="SUPFAM" id="SSF52540">
    <property type="entry name" value="P-loop containing nucleoside triphosphate hydrolases"/>
    <property type="match status" value="1"/>
</dbReference>
<keyword evidence="7 8" id="KW-0472">Membrane</keyword>
<dbReference type="Pfam" id="PF00664">
    <property type="entry name" value="ABC_membrane"/>
    <property type="match status" value="1"/>
</dbReference>
<feature type="domain" description="ABC transmembrane type-1" evidence="10">
    <location>
        <begin position="19"/>
        <end position="301"/>
    </location>
</feature>
<feature type="transmembrane region" description="Helical" evidence="8">
    <location>
        <begin position="130"/>
        <end position="153"/>
    </location>
</feature>
<evidence type="ECO:0000256" key="2">
    <source>
        <dbReference type="ARBA" id="ARBA00022448"/>
    </source>
</evidence>
<dbReference type="Pfam" id="PF00005">
    <property type="entry name" value="ABC_tran"/>
    <property type="match status" value="1"/>
</dbReference>
<evidence type="ECO:0000256" key="7">
    <source>
        <dbReference type="ARBA" id="ARBA00023136"/>
    </source>
</evidence>
<keyword evidence="5 11" id="KW-0067">ATP-binding</keyword>
<organism evidence="11">
    <name type="scientific">Dictyoglomus thermophilum</name>
    <dbReference type="NCBI Taxonomy" id="14"/>
    <lineage>
        <taxon>Bacteria</taxon>
        <taxon>Pseudomonadati</taxon>
        <taxon>Dictyoglomota</taxon>
        <taxon>Dictyoglomia</taxon>
        <taxon>Dictyoglomales</taxon>
        <taxon>Dictyoglomaceae</taxon>
        <taxon>Dictyoglomus</taxon>
    </lineage>
</organism>
<proteinExistence type="predicted"/>
<accession>A0A7C3MIY4</accession>
<dbReference type="InterPro" id="IPR003439">
    <property type="entry name" value="ABC_transporter-like_ATP-bd"/>
</dbReference>
<dbReference type="InterPro" id="IPR036640">
    <property type="entry name" value="ABC1_TM_sf"/>
</dbReference>
<dbReference type="InterPro" id="IPR039421">
    <property type="entry name" value="Type_1_exporter"/>
</dbReference>
<dbReference type="PROSITE" id="PS50893">
    <property type="entry name" value="ABC_TRANSPORTER_2"/>
    <property type="match status" value="1"/>
</dbReference>
<dbReference type="AlphaFoldDB" id="A0A7C3MIY4"/>
<feature type="transmembrane region" description="Helical" evidence="8">
    <location>
        <begin position="55"/>
        <end position="83"/>
    </location>
</feature>
<dbReference type="PROSITE" id="PS50929">
    <property type="entry name" value="ABC_TM1F"/>
    <property type="match status" value="1"/>
</dbReference>
<evidence type="ECO:0000256" key="5">
    <source>
        <dbReference type="ARBA" id="ARBA00022840"/>
    </source>
</evidence>
<dbReference type="Gene3D" id="3.40.50.300">
    <property type="entry name" value="P-loop containing nucleotide triphosphate hydrolases"/>
    <property type="match status" value="1"/>
</dbReference>
<dbReference type="GO" id="GO:0005524">
    <property type="term" value="F:ATP binding"/>
    <property type="evidence" value="ECO:0007669"/>
    <property type="project" value="UniProtKB-KW"/>
</dbReference>
<feature type="transmembrane region" description="Helical" evidence="8">
    <location>
        <begin position="159"/>
        <end position="180"/>
    </location>
</feature>
<reference evidence="11" key="1">
    <citation type="journal article" date="2020" name="mSystems">
        <title>Genome- and Community-Level Interaction Insights into Carbon Utilization and Element Cycling Functions of Hydrothermarchaeota in Hydrothermal Sediment.</title>
        <authorList>
            <person name="Zhou Z."/>
            <person name="Liu Y."/>
            <person name="Xu W."/>
            <person name="Pan J."/>
            <person name="Luo Z.H."/>
            <person name="Li M."/>
        </authorList>
    </citation>
    <scope>NUCLEOTIDE SEQUENCE [LARGE SCALE GENOMIC DNA]</scope>
    <source>
        <strain evidence="11">SpSt-81</strain>
    </source>
</reference>
<evidence type="ECO:0000256" key="1">
    <source>
        <dbReference type="ARBA" id="ARBA00004651"/>
    </source>
</evidence>
<dbReference type="GO" id="GO:0005886">
    <property type="term" value="C:plasma membrane"/>
    <property type="evidence" value="ECO:0007669"/>
    <property type="project" value="UniProtKB-SubCell"/>
</dbReference>
<dbReference type="PANTHER" id="PTHR43394:SF1">
    <property type="entry name" value="ATP-BINDING CASSETTE SUB-FAMILY B MEMBER 10, MITOCHONDRIAL"/>
    <property type="match status" value="1"/>
</dbReference>
<dbReference type="SMART" id="SM00382">
    <property type="entry name" value="AAA"/>
    <property type="match status" value="1"/>
</dbReference>
<feature type="transmembrane region" description="Helical" evidence="8">
    <location>
        <begin position="238"/>
        <end position="259"/>
    </location>
</feature>
<dbReference type="InterPro" id="IPR011527">
    <property type="entry name" value="ABC1_TM_dom"/>
</dbReference>
<dbReference type="SUPFAM" id="SSF90123">
    <property type="entry name" value="ABC transporter transmembrane region"/>
    <property type="match status" value="1"/>
</dbReference>
<feature type="transmembrane region" description="Helical" evidence="8">
    <location>
        <begin position="14"/>
        <end position="35"/>
    </location>
</feature>
<keyword evidence="2" id="KW-0813">Transport</keyword>
<dbReference type="FunFam" id="3.40.50.300:FF:000287">
    <property type="entry name" value="Multidrug ABC transporter ATP-binding protein"/>
    <property type="match status" value="1"/>
</dbReference>
<dbReference type="Gene3D" id="1.20.1560.10">
    <property type="entry name" value="ABC transporter type 1, transmembrane domain"/>
    <property type="match status" value="1"/>
</dbReference>